<dbReference type="PROSITE" id="PS51252">
    <property type="entry name" value="ANTISTASIN"/>
    <property type="match status" value="2"/>
</dbReference>
<evidence type="ECO:0000256" key="2">
    <source>
        <dbReference type="SAM" id="SignalP"/>
    </source>
</evidence>
<feature type="domain" description="IGFBP N-terminal" evidence="4">
    <location>
        <begin position="19"/>
        <end position="94"/>
    </location>
</feature>
<feature type="signal peptide" evidence="2">
    <location>
        <begin position="1"/>
        <end position="20"/>
    </location>
</feature>
<feature type="domain" description="Antistasin-like" evidence="3">
    <location>
        <begin position="95"/>
        <end position="121"/>
    </location>
</feature>
<dbReference type="Gene3D" id="4.10.40.20">
    <property type="match status" value="1"/>
</dbReference>
<dbReference type="InterPro" id="IPR000867">
    <property type="entry name" value="IGFBP-like"/>
</dbReference>
<evidence type="ECO:0000256" key="1">
    <source>
        <dbReference type="ARBA" id="ARBA00023157"/>
    </source>
</evidence>
<dbReference type="SMART" id="SM00121">
    <property type="entry name" value="IB"/>
    <property type="match status" value="1"/>
</dbReference>
<sequence>MKHFILAAFFFFSICYTSTALTCINCATVKCKAPEGCKAGTVKDYCGCCDVCAQASGEECGGLLQNTKKCGDQLECVKKNNTIKSDLMGICRPKCDQTHLCKIYCPYGFVIDKNGCEICQCNSRPICGPVCKIYCINGNVLDGAGCPTCSCYKIPKCVALQYSVKDTTFNPTCPKSICPLIKCAYGVVLDQNGCRTCKCRSVPPLCSIDGCCKVPTRFCNKINNCCIHDSTCFSKPGWYRS</sequence>
<feature type="chain" id="PRO_5046961659" evidence="2">
    <location>
        <begin position="21"/>
        <end position="241"/>
    </location>
</feature>
<protein>
    <submittedName>
        <fullName evidence="6">Antistasin-like isoform X2</fullName>
    </submittedName>
</protein>
<dbReference type="SUPFAM" id="SSF57262">
    <property type="entry name" value="Leech antihemostatic proteins"/>
    <property type="match status" value="2"/>
</dbReference>
<dbReference type="Proteomes" id="UP001652625">
    <property type="component" value="Chromosome 01"/>
</dbReference>
<dbReference type="Pfam" id="PF02822">
    <property type="entry name" value="Antistasin"/>
    <property type="match status" value="3"/>
</dbReference>
<organism evidence="5 6">
    <name type="scientific">Hydra vulgaris</name>
    <name type="common">Hydra</name>
    <name type="synonym">Hydra attenuata</name>
    <dbReference type="NCBI Taxonomy" id="6087"/>
    <lineage>
        <taxon>Eukaryota</taxon>
        <taxon>Metazoa</taxon>
        <taxon>Cnidaria</taxon>
        <taxon>Hydrozoa</taxon>
        <taxon>Hydroidolina</taxon>
        <taxon>Anthoathecata</taxon>
        <taxon>Aplanulata</taxon>
        <taxon>Hydridae</taxon>
        <taxon>Hydra</taxon>
    </lineage>
</organism>
<evidence type="ECO:0000259" key="3">
    <source>
        <dbReference type="PROSITE" id="PS51252"/>
    </source>
</evidence>
<evidence type="ECO:0000313" key="6">
    <source>
        <dbReference type="RefSeq" id="XP_065645046.1"/>
    </source>
</evidence>
<dbReference type="Pfam" id="PF00219">
    <property type="entry name" value="IGFBP"/>
    <property type="match status" value="1"/>
</dbReference>
<accession>A0ABM4B859</accession>
<keyword evidence="5" id="KW-1185">Reference proteome</keyword>
<keyword evidence="1" id="KW-1015">Disulfide bond</keyword>
<gene>
    <name evidence="6" type="primary">LOC100212352</name>
</gene>
<name>A0ABM4B859_HYDVU</name>
<dbReference type="PROSITE" id="PS51323">
    <property type="entry name" value="IGFBP_N_2"/>
    <property type="match status" value="1"/>
</dbReference>
<keyword evidence="2" id="KW-0732">Signal</keyword>
<proteinExistence type="predicted"/>
<dbReference type="InterPro" id="IPR011061">
    <property type="entry name" value="Hirudin/antistatin"/>
</dbReference>
<dbReference type="GeneID" id="100212352"/>
<dbReference type="Gene3D" id="2.10.22.10">
    <property type="entry name" value="Antistasin, domain 1"/>
    <property type="match status" value="2"/>
</dbReference>
<evidence type="ECO:0000259" key="4">
    <source>
        <dbReference type="PROSITE" id="PS51323"/>
    </source>
</evidence>
<evidence type="ECO:0000313" key="5">
    <source>
        <dbReference type="Proteomes" id="UP001652625"/>
    </source>
</evidence>
<reference evidence="6" key="2">
    <citation type="submission" date="2025-08" db="UniProtKB">
        <authorList>
            <consortium name="RefSeq"/>
        </authorList>
    </citation>
    <scope>IDENTIFICATION</scope>
</reference>
<dbReference type="RefSeq" id="XP_065645046.1">
    <property type="nucleotide sequence ID" value="XM_065788974.1"/>
</dbReference>
<dbReference type="InterPro" id="IPR009030">
    <property type="entry name" value="Growth_fac_rcpt_cys_sf"/>
</dbReference>
<reference evidence="5" key="1">
    <citation type="submission" date="2025-05" db="UniProtKB">
        <authorList>
            <consortium name="RefSeq"/>
        </authorList>
    </citation>
    <scope>NUCLEOTIDE SEQUENCE [LARGE SCALE GENOMIC DNA]</scope>
</reference>
<dbReference type="SUPFAM" id="SSF57184">
    <property type="entry name" value="Growth factor receptor domain"/>
    <property type="match status" value="1"/>
</dbReference>
<feature type="domain" description="Antistasin-like" evidence="3">
    <location>
        <begin position="173"/>
        <end position="199"/>
    </location>
</feature>
<dbReference type="InterPro" id="IPR004094">
    <property type="entry name" value="Antistasin-like"/>
</dbReference>